<keyword evidence="8" id="KW-0539">Nucleus</keyword>
<evidence type="ECO:0000256" key="9">
    <source>
        <dbReference type="SAM" id="Phobius"/>
    </source>
</evidence>
<feature type="transmembrane region" description="Helical" evidence="9">
    <location>
        <begin position="257"/>
        <end position="277"/>
    </location>
</feature>
<comment type="subcellular location">
    <subcellularLocation>
        <location evidence="2">Cytoplasm</location>
    </subcellularLocation>
    <subcellularLocation>
        <location evidence="1">Nucleus</location>
    </subcellularLocation>
</comment>
<evidence type="ECO:0000256" key="2">
    <source>
        <dbReference type="ARBA" id="ARBA00004496"/>
    </source>
</evidence>
<feature type="transmembrane region" description="Helical" evidence="9">
    <location>
        <begin position="204"/>
        <end position="229"/>
    </location>
</feature>
<dbReference type="SMART" id="SM00213">
    <property type="entry name" value="UBQ"/>
    <property type="match status" value="1"/>
</dbReference>
<dbReference type="Proteomes" id="UP001497457">
    <property type="component" value="Chromosome 28b"/>
</dbReference>
<evidence type="ECO:0000256" key="1">
    <source>
        <dbReference type="ARBA" id="ARBA00004123"/>
    </source>
</evidence>
<comment type="similarity">
    <text evidence="3">Belongs to the ubiquitin family.</text>
</comment>
<dbReference type="SUPFAM" id="SSF54236">
    <property type="entry name" value="Ubiquitin-like"/>
    <property type="match status" value="1"/>
</dbReference>
<dbReference type="PROSITE" id="PS00299">
    <property type="entry name" value="UBIQUITIN_1"/>
    <property type="match status" value="1"/>
</dbReference>
<evidence type="ECO:0000256" key="4">
    <source>
        <dbReference type="ARBA" id="ARBA00022490"/>
    </source>
</evidence>
<sequence>MGTVTCELVPSYAAAIGAGDDKANVGAKLGVPHEQRRFTFFAGNGKGKGRRVGDGGGGGTPVGSWYGGLFRLRRRTTGGRRRMQVFVRTLAGKSLALDVSPSDTVDAVKARIQAKERVAAGDQRLVFAGRDLDDGRRTLAACGVRKEANLFLHLRLRGGAGGGAAADAAGCSRGVTAAGVLAVGAALACFPAAAAAAGTGGGGLTLALVLFLWALAVAGVNLITAGVYLTGRVETLGYTVRPSAVLGKASAFVRQNLGVLGIAAASSAATGVVVFASDRAVCFISFAMFLLAICLVTIGVASSDPRSLMSN</sequence>
<dbReference type="FunFam" id="3.10.20.90:FF:000469">
    <property type="entry name" value="Polyubiquitin-C"/>
    <property type="match status" value="1"/>
</dbReference>
<dbReference type="GO" id="GO:0005634">
    <property type="term" value="C:nucleus"/>
    <property type="evidence" value="ECO:0007669"/>
    <property type="project" value="UniProtKB-SubCell"/>
</dbReference>
<protein>
    <recommendedName>
        <fullName evidence="10">Ubiquitin-like domain-containing protein</fullName>
    </recommendedName>
</protein>
<keyword evidence="5" id="KW-1017">Isopeptide bond</keyword>
<evidence type="ECO:0000313" key="11">
    <source>
        <dbReference type="EMBL" id="CAL4997111.1"/>
    </source>
</evidence>
<feature type="domain" description="Ubiquitin-like" evidence="10">
    <location>
        <begin position="83"/>
        <end position="159"/>
    </location>
</feature>
<dbReference type="Gene3D" id="3.10.20.90">
    <property type="entry name" value="Phosphatidylinositol 3-kinase Catalytic Subunit, Chain A, domain 1"/>
    <property type="match status" value="1"/>
</dbReference>
<keyword evidence="6" id="KW-0677">Repeat</keyword>
<dbReference type="AlphaFoldDB" id="A0ABC9BFJ7"/>
<evidence type="ECO:0000256" key="5">
    <source>
        <dbReference type="ARBA" id="ARBA00022499"/>
    </source>
</evidence>
<accession>A0ABC9BFJ7</accession>
<keyword evidence="9" id="KW-1133">Transmembrane helix</keyword>
<evidence type="ECO:0000313" key="13">
    <source>
        <dbReference type="Proteomes" id="UP001497457"/>
    </source>
</evidence>
<dbReference type="GO" id="GO:0003729">
    <property type="term" value="F:mRNA binding"/>
    <property type="evidence" value="ECO:0007669"/>
    <property type="project" value="UniProtKB-ARBA"/>
</dbReference>
<feature type="transmembrane region" description="Helical" evidence="9">
    <location>
        <begin position="175"/>
        <end position="198"/>
    </location>
</feature>
<dbReference type="InterPro" id="IPR019954">
    <property type="entry name" value="Ubiquitin_CS"/>
</dbReference>
<dbReference type="EMBL" id="OZ075135">
    <property type="protein sequence ID" value="CAL4997111.1"/>
    <property type="molecule type" value="Genomic_DNA"/>
</dbReference>
<dbReference type="PROSITE" id="PS50053">
    <property type="entry name" value="UBIQUITIN_2"/>
    <property type="match status" value="1"/>
</dbReference>
<dbReference type="PRINTS" id="PR00348">
    <property type="entry name" value="UBIQUITIN"/>
</dbReference>
<proteinExistence type="inferred from homology"/>
<evidence type="ECO:0000256" key="6">
    <source>
        <dbReference type="ARBA" id="ARBA00022737"/>
    </source>
</evidence>
<dbReference type="InterPro" id="IPR029071">
    <property type="entry name" value="Ubiquitin-like_domsf"/>
</dbReference>
<dbReference type="PANTHER" id="PTHR10666">
    <property type="entry name" value="UBIQUITIN"/>
    <property type="match status" value="1"/>
</dbReference>
<name>A0ABC9BFJ7_9POAL</name>
<dbReference type="Pfam" id="PF00240">
    <property type="entry name" value="ubiquitin"/>
    <property type="match status" value="1"/>
</dbReference>
<dbReference type="InterPro" id="IPR050158">
    <property type="entry name" value="Ubiquitin_ubiquitin-like"/>
</dbReference>
<dbReference type="Proteomes" id="UP001497457">
    <property type="component" value="Chromosome 25rd"/>
</dbReference>
<evidence type="ECO:0000256" key="3">
    <source>
        <dbReference type="ARBA" id="ARBA00008430"/>
    </source>
</evidence>
<reference evidence="11 13" key="1">
    <citation type="submission" date="2024-10" db="EMBL/GenBank/DDBJ databases">
        <authorList>
            <person name="Ryan C."/>
        </authorList>
    </citation>
    <scope>NUCLEOTIDE SEQUENCE [LARGE SCALE GENOMIC DNA]</scope>
</reference>
<feature type="transmembrane region" description="Helical" evidence="9">
    <location>
        <begin position="283"/>
        <end position="301"/>
    </location>
</feature>
<keyword evidence="9" id="KW-0812">Transmembrane</keyword>
<evidence type="ECO:0000259" key="10">
    <source>
        <dbReference type="PROSITE" id="PS50053"/>
    </source>
</evidence>
<keyword evidence="13" id="KW-1185">Reference proteome</keyword>
<keyword evidence="4" id="KW-0963">Cytoplasm</keyword>
<dbReference type="InterPro" id="IPR000626">
    <property type="entry name" value="Ubiquitin-like_dom"/>
</dbReference>
<gene>
    <name evidence="11" type="ORF">URODEC1_LOCUS63240</name>
    <name evidence="12" type="ORF">URODEC1_LOCUS70078</name>
</gene>
<evidence type="ECO:0000256" key="7">
    <source>
        <dbReference type="ARBA" id="ARBA00022843"/>
    </source>
</evidence>
<organism evidence="11 13">
    <name type="scientific">Urochloa decumbens</name>
    <dbReference type="NCBI Taxonomy" id="240449"/>
    <lineage>
        <taxon>Eukaryota</taxon>
        <taxon>Viridiplantae</taxon>
        <taxon>Streptophyta</taxon>
        <taxon>Embryophyta</taxon>
        <taxon>Tracheophyta</taxon>
        <taxon>Spermatophyta</taxon>
        <taxon>Magnoliopsida</taxon>
        <taxon>Liliopsida</taxon>
        <taxon>Poales</taxon>
        <taxon>Poaceae</taxon>
        <taxon>PACMAD clade</taxon>
        <taxon>Panicoideae</taxon>
        <taxon>Panicodae</taxon>
        <taxon>Paniceae</taxon>
        <taxon>Melinidinae</taxon>
        <taxon>Urochloa</taxon>
    </lineage>
</organism>
<keyword evidence="9" id="KW-0472">Membrane</keyword>
<dbReference type="EMBL" id="OZ075138">
    <property type="protein sequence ID" value="CAL5010625.1"/>
    <property type="molecule type" value="Genomic_DNA"/>
</dbReference>
<dbReference type="InterPro" id="IPR019956">
    <property type="entry name" value="Ubiquitin_dom"/>
</dbReference>
<keyword evidence="7" id="KW-0832">Ubl conjugation</keyword>
<dbReference type="GO" id="GO:0005737">
    <property type="term" value="C:cytoplasm"/>
    <property type="evidence" value="ECO:0007669"/>
    <property type="project" value="UniProtKB-SubCell"/>
</dbReference>
<evidence type="ECO:0000313" key="12">
    <source>
        <dbReference type="EMBL" id="CAL5010625.1"/>
    </source>
</evidence>
<evidence type="ECO:0000256" key="8">
    <source>
        <dbReference type="ARBA" id="ARBA00023242"/>
    </source>
</evidence>